<evidence type="ECO:0000313" key="6">
    <source>
        <dbReference type="Proteomes" id="UP001338125"/>
    </source>
</evidence>
<accession>A0ABR0SBL0</accession>
<reference evidence="5 6" key="1">
    <citation type="submission" date="2024-01" db="EMBL/GenBank/DDBJ databases">
        <title>Complete genome of Cladobotryum mycophilum ATHUM6906.</title>
        <authorList>
            <person name="Christinaki A.C."/>
            <person name="Myridakis A.I."/>
            <person name="Kouvelis V.N."/>
        </authorList>
    </citation>
    <scope>NUCLEOTIDE SEQUENCE [LARGE SCALE GENOMIC DNA]</scope>
    <source>
        <strain evidence="5 6">ATHUM6906</strain>
    </source>
</reference>
<feature type="domain" description="AB hydrolase-1" evidence="3">
    <location>
        <begin position="819"/>
        <end position="1055"/>
    </location>
</feature>
<evidence type="ECO:0000313" key="5">
    <source>
        <dbReference type="EMBL" id="KAK5989553.1"/>
    </source>
</evidence>
<dbReference type="InterPro" id="IPR029058">
    <property type="entry name" value="AB_hydrolase_fold"/>
</dbReference>
<name>A0ABR0SBL0_9HYPO</name>
<dbReference type="Pfam" id="PF18538">
    <property type="entry name" value="DUF5624"/>
    <property type="match status" value="1"/>
</dbReference>
<dbReference type="PANTHER" id="PTHR43798">
    <property type="entry name" value="MONOACYLGLYCEROL LIPASE"/>
    <property type="match status" value="1"/>
</dbReference>
<dbReference type="Proteomes" id="UP001338125">
    <property type="component" value="Unassembled WGS sequence"/>
</dbReference>
<dbReference type="InterPro" id="IPR000073">
    <property type="entry name" value="AB_hydrolase_1"/>
</dbReference>
<dbReference type="EMBL" id="JAVFKD010000015">
    <property type="protein sequence ID" value="KAK5989553.1"/>
    <property type="molecule type" value="Genomic_DNA"/>
</dbReference>
<dbReference type="InterPro" id="IPR011047">
    <property type="entry name" value="Quinoprotein_ADH-like_sf"/>
</dbReference>
<sequence length="1074" mass="119543">MANVTLDLVQRLPTSGARAVADVQIQKRHYLAIPQLAEDIPGGAAGMNLGDSDVPLLLYRYDEHVGDYKIFQTLPVPGGEDAEFFSINQRIFLATASLRSGKGPYNLDVESTIFEWNGTNFVEFQRIPTFAAKQWRYFTVAGRHFLALAQGVAIPGIEPKIPADSTIYEWDGSCFQSFQTVPSKWGYNWLHFSFNGDDFLAYADHVTPSILLRWNGHSFAHFQHLDGAHGRAFAFFQDGDDAYLVFSLLSEESVLYRWNGNDFRIHQKLLAGPGGRELALIHHEGETYLILVRFITGTRENPTTALQSVVYGLKNGILEPVTTFPTLGGTDVVAITRDGQIYLVVSESLTKTQHFRTDSKVYRFSTGMSSSKSTDRAQLFQAPAFLDLFTAYTASKTSIGFQLAATVKEATSSLPLLVATSFDMILFPGKGRDPSYMNFRLGSRGFKELAATSHLGPALGSLIQMRENGASDEVWRAHAENLLEKTEVARRANSVALWKDQIQVEAFQGRESAISAMIDYAFNLTIAFLRRVLDDPDKLSPEFLRENYLEATGSALDATVPFNAVMIATFFLVGLDISYRMRKWLKANDFEWKQAMVLITGRQGRETSGVTVSTNSVAQILIQSSNMELPVERLFIAPHGIVPVIQNPVTADSLRTHEHQFRSLWSSLFGTGQLGETMFSGYPSYQPERTTRPVINASTLSVPELPKISHGDDWFAMNTRMRVVLEDARQLLSGCVTDYAAEQLRQFEDDLTKIVIPGLDGVDFTAKKRLSGYGEKQETFALTPSYSPTCMDLPVAIQKYKVQDGLLAYRECGPLDSDPVIWVHGLPLDSRSWSAQYDEFSQRFHNVFVDLRGYGASSKLPLLVTDITQLYCDDILALMDHLNISTATIVGFASAGHVALRFAAQQPDRVSKLVLLNASPRFKRNNTDYPFGFSEEVVRDHFIAAAKRGIEEITNAVLDPATVFQDLSSDDAAKVVSWFRKMAHDAGADTLRGFFEIIANDDDRHLVPLIKAPTLLLSSSLGKEVPAQTALYLRQHLQQAKLVEVPDADHFLHVTRSAVVNQLISTFLESTKTV</sequence>
<keyword evidence="6" id="KW-1185">Reference proteome</keyword>
<dbReference type="Pfam" id="PF03736">
    <property type="entry name" value="EPTP"/>
    <property type="match status" value="3"/>
</dbReference>
<dbReference type="SUPFAM" id="SSF50998">
    <property type="entry name" value="Quinoprotein alcohol dehydrogenase-like"/>
    <property type="match status" value="1"/>
</dbReference>
<dbReference type="SUPFAM" id="SSF53474">
    <property type="entry name" value="alpha/beta-Hydrolases"/>
    <property type="match status" value="1"/>
</dbReference>
<dbReference type="Pfam" id="PF00561">
    <property type="entry name" value="Abhydrolase_1"/>
    <property type="match status" value="1"/>
</dbReference>
<dbReference type="PROSITE" id="PS50912">
    <property type="entry name" value="EAR"/>
    <property type="match status" value="4"/>
</dbReference>
<evidence type="ECO:0000256" key="1">
    <source>
        <dbReference type="ARBA" id="ARBA00022729"/>
    </source>
</evidence>
<proteinExistence type="predicted"/>
<feature type="domain" description="DUF5624" evidence="4">
    <location>
        <begin position="444"/>
        <end position="575"/>
    </location>
</feature>
<dbReference type="InterPro" id="IPR005492">
    <property type="entry name" value="EPTP"/>
</dbReference>
<dbReference type="PRINTS" id="PR00111">
    <property type="entry name" value="ABHYDROLASE"/>
</dbReference>
<keyword evidence="1" id="KW-0732">Signal</keyword>
<evidence type="ECO:0000259" key="3">
    <source>
        <dbReference type="Pfam" id="PF00561"/>
    </source>
</evidence>
<evidence type="ECO:0000256" key="2">
    <source>
        <dbReference type="ARBA" id="ARBA00022737"/>
    </source>
</evidence>
<dbReference type="InterPro" id="IPR050266">
    <property type="entry name" value="AB_hydrolase_sf"/>
</dbReference>
<comment type="caution">
    <text evidence="5">The sequence shown here is derived from an EMBL/GenBank/DDBJ whole genome shotgun (WGS) entry which is preliminary data.</text>
</comment>
<keyword evidence="2" id="KW-0677">Repeat</keyword>
<dbReference type="InterPro" id="IPR009039">
    <property type="entry name" value="EAR"/>
</dbReference>
<organism evidence="5 6">
    <name type="scientific">Cladobotryum mycophilum</name>
    <dbReference type="NCBI Taxonomy" id="491253"/>
    <lineage>
        <taxon>Eukaryota</taxon>
        <taxon>Fungi</taxon>
        <taxon>Dikarya</taxon>
        <taxon>Ascomycota</taxon>
        <taxon>Pezizomycotina</taxon>
        <taxon>Sordariomycetes</taxon>
        <taxon>Hypocreomycetidae</taxon>
        <taxon>Hypocreales</taxon>
        <taxon>Hypocreaceae</taxon>
        <taxon>Cladobotryum</taxon>
    </lineage>
</organism>
<dbReference type="InterPro" id="IPR041132">
    <property type="entry name" value="DUF5624"/>
</dbReference>
<gene>
    <name evidence="5" type="ORF">PT974_11080</name>
</gene>
<evidence type="ECO:0000259" key="4">
    <source>
        <dbReference type="Pfam" id="PF18538"/>
    </source>
</evidence>
<protein>
    <submittedName>
        <fullName evidence="5">Pimeloyl-[acyl-carrier] methyl ester esterase-like protein</fullName>
    </submittedName>
</protein>
<dbReference type="Gene3D" id="3.40.50.1820">
    <property type="entry name" value="alpha/beta hydrolase"/>
    <property type="match status" value="1"/>
</dbReference>